<dbReference type="AlphaFoldDB" id="A0A951QGV5"/>
<protein>
    <submittedName>
        <fullName evidence="1">Uncharacterized protein</fullName>
    </submittedName>
</protein>
<reference evidence="1" key="1">
    <citation type="submission" date="2021-05" db="EMBL/GenBank/DDBJ databases">
        <authorList>
            <person name="Pietrasiak N."/>
            <person name="Ward R."/>
            <person name="Stajich J.E."/>
            <person name="Kurbessoian T."/>
        </authorList>
    </citation>
    <scope>NUCLEOTIDE SEQUENCE</scope>
    <source>
        <strain evidence="1">GSE-NOS-MK-12-04C</strain>
    </source>
</reference>
<dbReference type="Proteomes" id="UP000729701">
    <property type="component" value="Unassembled WGS sequence"/>
</dbReference>
<accession>A0A951QGV5</accession>
<evidence type="ECO:0000313" key="2">
    <source>
        <dbReference type="Proteomes" id="UP000729701"/>
    </source>
</evidence>
<sequence>MSKVNNQPTQEQLQRWAELDNLEQYASFVSPILEEEQEHLVDRMMNGSGWNIRLQKLRDYKRKLIEEAAKIEKREKWVVEHIEKE</sequence>
<gene>
    <name evidence="1" type="ORF">KME60_01235</name>
</gene>
<name>A0A951QGV5_9CYAN</name>
<organism evidence="1 2">
    <name type="scientific">Cyanomargarita calcarea GSE-NOS-MK-12-04C</name>
    <dbReference type="NCBI Taxonomy" id="2839659"/>
    <lineage>
        <taxon>Bacteria</taxon>
        <taxon>Bacillati</taxon>
        <taxon>Cyanobacteriota</taxon>
        <taxon>Cyanophyceae</taxon>
        <taxon>Nostocales</taxon>
        <taxon>Cyanomargaritaceae</taxon>
        <taxon>Cyanomargarita</taxon>
    </lineage>
</organism>
<proteinExistence type="predicted"/>
<evidence type="ECO:0000313" key="1">
    <source>
        <dbReference type="EMBL" id="MBW4666084.1"/>
    </source>
</evidence>
<dbReference type="EMBL" id="JAHHGZ010000001">
    <property type="protein sequence ID" value="MBW4666084.1"/>
    <property type="molecule type" value="Genomic_DNA"/>
</dbReference>
<reference evidence="1" key="2">
    <citation type="journal article" date="2022" name="Microbiol. Resour. Announc.">
        <title>Metagenome Sequencing to Explore Phylogenomics of Terrestrial Cyanobacteria.</title>
        <authorList>
            <person name="Ward R.D."/>
            <person name="Stajich J.E."/>
            <person name="Johansen J.R."/>
            <person name="Huntemann M."/>
            <person name="Clum A."/>
            <person name="Foster B."/>
            <person name="Foster B."/>
            <person name="Roux S."/>
            <person name="Palaniappan K."/>
            <person name="Varghese N."/>
            <person name="Mukherjee S."/>
            <person name="Reddy T.B.K."/>
            <person name="Daum C."/>
            <person name="Copeland A."/>
            <person name="Chen I.A."/>
            <person name="Ivanova N.N."/>
            <person name="Kyrpides N.C."/>
            <person name="Shapiro N."/>
            <person name="Eloe-Fadrosh E.A."/>
            <person name="Pietrasiak N."/>
        </authorList>
    </citation>
    <scope>NUCLEOTIDE SEQUENCE</scope>
    <source>
        <strain evidence="1">GSE-NOS-MK-12-04C</strain>
    </source>
</reference>
<comment type="caution">
    <text evidence="1">The sequence shown here is derived from an EMBL/GenBank/DDBJ whole genome shotgun (WGS) entry which is preliminary data.</text>
</comment>